<evidence type="ECO:0000256" key="5">
    <source>
        <dbReference type="ARBA" id="ARBA00022692"/>
    </source>
</evidence>
<name>A0A7S3PV19_9STRA</name>
<protein>
    <recommendedName>
        <fullName evidence="10">Sulphur transport domain-containing protein</fullName>
    </recommendedName>
</protein>
<feature type="transmembrane region" description="Helical" evidence="8">
    <location>
        <begin position="147"/>
        <end position="165"/>
    </location>
</feature>
<proteinExistence type="predicted"/>
<gene>
    <name evidence="9" type="ORF">CDEB00056_LOCUS1362</name>
</gene>
<dbReference type="PANTHER" id="PTHR30574:SF1">
    <property type="entry name" value="SULPHUR TRANSPORT DOMAIN-CONTAINING PROTEIN"/>
    <property type="match status" value="1"/>
</dbReference>
<feature type="transmembrane region" description="Helical" evidence="8">
    <location>
        <begin position="258"/>
        <end position="277"/>
    </location>
</feature>
<comment type="subcellular location">
    <subcellularLocation>
        <location evidence="1">Cell inner membrane</location>
        <topology evidence="1">Multi-pass membrane protein</topology>
    </subcellularLocation>
</comment>
<evidence type="ECO:0000256" key="2">
    <source>
        <dbReference type="ARBA" id="ARBA00022448"/>
    </source>
</evidence>
<evidence type="ECO:0008006" key="10">
    <source>
        <dbReference type="Google" id="ProtNLM"/>
    </source>
</evidence>
<dbReference type="AlphaFoldDB" id="A0A7S3PV19"/>
<evidence type="ECO:0000256" key="3">
    <source>
        <dbReference type="ARBA" id="ARBA00022475"/>
    </source>
</evidence>
<evidence type="ECO:0000256" key="6">
    <source>
        <dbReference type="ARBA" id="ARBA00022989"/>
    </source>
</evidence>
<evidence type="ECO:0000256" key="1">
    <source>
        <dbReference type="ARBA" id="ARBA00004429"/>
    </source>
</evidence>
<keyword evidence="7 8" id="KW-0472">Membrane</keyword>
<organism evidence="9">
    <name type="scientific">Chaetoceros debilis</name>
    <dbReference type="NCBI Taxonomy" id="122233"/>
    <lineage>
        <taxon>Eukaryota</taxon>
        <taxon>Sar</taxon>
        <taxon>Stramenopiles</taxon>
        <taxon>Ochrophyta</taxon>
        <taxon>Bacillariophyta</taxon>
        <taxon>Coscinodiscophyceae</taxon>
        <taxon>Chaetocerotophycidae</taxon>
        <taxon>Chaetocerotales</taxon>
        <taxon>Chaetocerotaceae</taxon>
        <taxon>Chaetoceros</taxon>
    </lineage>
</organism>
<feature type="transmembrane region" description="Helical" evidence="8">
    <location>
        <begin position="25"/>
        <end position="43"/>
    </location>
</feature>
<feature type="transmembrane region" description="Helical" evidence="8">
    <location>
        <begin position="217"/>
        <end position="238"/>
    </location>
</feature>
<reference evidence="9" key="1">
    <citation type="submission" date="2021-01" db="EMBL/GenBank/DDBJ databases">
        <authorList>
            <person name="Corre E."/>
            <person name="Pelletier E."/>
            <person name="Niang G."/>
            <person name="Scheremetjew M."/>
            <person name="Finn R."/>
            <person name="Kale V."/>
            <person name="Holt S."/>
            <person name="Cochrane G."/>
            <person name="Meng A."/>
            <person name="Brown T."/>
            <person name="Cohen L."/>
        </authorList>
    </citation>
    <scope>NUCLEOTIDE SEQUENCE</scope>
    <source>
        <strain evidence="9">MM31A-1</strain>
    </source>
</reference>
<dbReference type="Pfam" id="PF20398">
    <property type="entry name" value="DUF6691"/>
    <property type="match status" value="1"/>
</dbReference>
<dbReference type="EMBL" id="HBIO01001887">
    <property type="protein sequence ID" value="CAE0456521.1"/>
    <property type="molecule type" value="Transcribed_RNA"/>
</dbReference>
<dbReference type="InterPro" id="IPR007272">
    <property type="entry name" value="Sulf_transp_TsuA/YedE"/>
</dbReference>
<evidence type="ECO:0000256" key="4">
    <source>
        <dbReference type="ARBA" id="ARBA00022519"/>
    </source>
</evidence>
<evidence type="ECO:0000313" key="9">
    <source>
        <dbReference type="EMBL" id="CAE0456521.1"/>
    </source>
</evidence>
<evidence type="ECO:0000256" key="7">
    <source>
        <dbReference type="ARBA" id="ARBA00023136"/>
    </source>
</evidence>
<dbReference type="PANTHER" id="PTHR30574">
    <property type="entry name" value="INNER MEMBRANE PROTEIN YEDE"/>
    <property type="match status" value="1"/>
</dbReference>
<accession>A0A7S3PV19</accession>
<feature type="transmembrane region" description="Helical" evidence="8">
    <location>
        <begin position="63"/>
        <end position="88"/>
    </location>
</feature>
<evidence type="ECO:0000256" key="8">
    <source>
        <dbReference type="SAM" id="Phobius"/>
    </source>
</evidence>
<keyword evidence="5 8" id="KW-0812">Transmembrane</keyword>
<keyword evidence="3" id="KW-1003">Cell membrane</keyword>
<keyword evidence="2" id="KW-0813">Transport</keyword>
<sequence>MGASGIVSAVLLNPQMTYESSSNKWKILFLTSFCLTARIMGYAKNLVPFEIPLGTSSSGIDIFVGFSRSVTNLSFVLAGFFTGFGTQLSNGCTSGHGICGMARLSSRSIVACCTFMATGFITASFLRNNDLLRNDIPMLVPNSLTETLGVMLVSLLVSLTIRLFCEEASFNSIVESDEGGAREIDPLLTHTTEAKERIELSNIEGRHGMNKKNTLKMAPFVLASGSLFAVGLNMSQMIDIRKVLGFLDLQSLETWDPTLVFVMFGGVIVSGIGYQYVEGFQLFKVPVGMAAKLSISGNDFQVPKNAAWTSSRSLTCDETEVASPLMNTKLMVGASLFGFGWGIGGVCPGPAIYLATVGYPQILYLYMPLYAIGAHVAQMKYTQSFLG</sequence>
<keyword evidence="6 8" id="KW-1133">Transmembrane helix</keyword>
<feature type="transmembrane region" description="Helical" evidence="8">
    <location>
        <begin position="109"/>
        <end position="127"/>
    </location>
</feature>
<keyword evidence="4" id="KW-0997">Cell inner membrane</keyword>
<dbReference type="GO" id="GO:0005886">
    <property type="term" value="C:plasma membrane"/>
    <property type="evidence" value="ECO:0007669"/>
    <property type="project" value="UniProtKB-SubCell"/>
</dbReference>
<dbReference type="Pfam" id="PF04143">
    <property type="entry name" value="Sulf_transp"/>
    <property type="match status" value="1"/>
</dbReference>
<feature type="transmembrane region" description="Helical" evidence="8">
    <location>
        <begin position="330"/>
        <end position="353"/>
    </location>
</feature>
<dbReference type="InterPro" id="IPR046513">
    <property type="entry name" value="DUF6691"/>
</dbReference>